<evidence type="ECO:0000256" key="5">
    <source>
        <dbReference type="ARBA" id="ARBA00023136"/>
    </source>
</evidence>
<dbReference type="Gene3D" id="1.20.144.10">
    <property type="entry name" value="Phosphatidic acid phosphatase type 2/haloperoxidase"/>
    <property type="match status" value="1"/>
</dbReference>
<dbReference type="OrthoDB" id="10030083at2759"/>
<feature type="transmembrane region" description="Helical" evidence="7">
    <location>
        <begin position="150"/>
        <end position="171"/>
    </location>
</feature>
<sequence>MPPASDPPRTSSPPFIPPPSPPPTIKPSSNDIESTTSLPPRRRALLPGFTNPPSIRTFLRHNAHDISTQLLCLLTAYILYQFCPPIMPRHFPFYPGIEKTAWGMKHSKPHMAEYITTNVSAVTSFAVPAAIMGVYAVWWERKFQGANAALIGLGYALSTATLFQSFIKIFVGGLRPHFLTLCLPAIPPSTPGLPGAAGVEYFTPKQVCTASGKPVKEAQMSFPSGHACAAFAGFGFLALWLNAKFKVLSRDVRGRDPVEYHEENAEEMQKTNQTQRVHHWKLVLFVAPWCIAVVLALSKLRDAWHHPVDIVFGALVGTAFAHMAYKMVYRSVYDSRMNHVPLGGVSGERVDVERKEV</sequence>
<name>A0A6A5QH08_AMPQU</name>
<dbReference type="Proteomes" id="UP000800096">
    <property type="component" value="Unassembled WGS sequence"/>
</dbReference>
<keyword evidence="9" id="KW-0560">Oxidoreductase</keyword>
<dbReference type="InterPro" id="IPR043216">
    <property type="entry name" value="PAP-like"/>
</dbReference>
<keyword evidence="10" id="KW-1185">Reference proteome</keyword>
<evidence type="ECO:0000256" key="2">
    <source>
        <dbReference type="ARBA" id="ARBA00008816"/>
    </source>
</evidence>
<dbReference type="GO" id="GO:0008195">
    <property type="term" value="F:phosphatidate phosphatase activity"/>
    <property type="evidence" value="ECO:0007669"/>
    <property type="project" value="TreeGrafter"/>
</dbReference>
<feature type="domain" description="Phosphatidic acid phosphatase type 2/haloperoxidase" evidence="8">
    <location>
        <begin position="150"/>
        <end position="325"/>
    </location>
</feature>
<dbReference type="AlphaFoldDB" id="A0A6A5QH08"/>
<dbReference type="GO" id="GO:0004601">
    <property type="term" value="F:peroxidase activity"/>
    <property type="evidence" value="ECO:0007669"/>
    <property type="project" value="UniProtKB-KW"/>
</dbReference>
<comment type="similarity">
    <text evidence="2">Belongs to the PA-phosphatase related phosphoesterase family.</text>
</comment>
<dbReference type="InterPro" id="IPR000326">
    <property type="entry name" value="PAP2/HPO"/>
</dbReference>
<keyword evidence="9" id="KW-0575">Peroxidase</keyword>
<keyword evidence="5 7" id="KW-0472">Membrane</keyword>
<evidence type="ECO:0000256" key="1">
    <source>
        <dbReference type="ARBA" id="ARBA00004141"/>
    </source>
</evidence>
<feature type="transmembrane region" description="Helical" evidence="7">
    <location>
        <begin position="224"/>
        <end position="243"/>
    </location>
</feature>
<dbReference type="GO" id="GO:0016020">
    <property type="term" value="C:membrane"/>
    <property type="evidence" value="ECO:0007669"/>
    <property type="project" value="UniProtKB-SubCell"/>
</dbReference>
<dbReference type="PANTHER" id="PTHR10165:SF84">
    <property type="entry name" value="PHOSPHATIDIC ACID PHOSPHATASE BETA"/>
    <property type="match status" value="1"/>
</dbReference>
<feature type="transmembrane region" description="Helical" evidence="7">
    <location>
        <begin position="114"/>
        <end position="138"/>
    </location>
</feature>
<dbReference type="GO" id="GO:0046839">
    <property type="term" value="P:phospholipid dephosphorylation"/>
    <property type="evidence" value="ECO:0007669"/>
    <property type="project" value="TreeGrafter"/>
</dbReference>
<reference evidence="9" key="1">
    <citation type="journal article" date="2020" name="Stud. Mycol.">
        <title>101 Dothideomycetes genomes: a test case for predicting lifestyles and emergence of pathogens.</title>
        <authorList>
            <person name="Haridas S."/>
            <person name="Albert R."/>
            <person name="Binder M."/>
            <person name="Bloem J."/>
            <person name="Labutti K."/>
            <person name="Salamov A."/>
            <person name="Andreopoulos B."/>
            <person name="Baker S."/>
            <person name="Barry K."/>
            <person name="Bills G."/>
            <person name="Bluhm B."/>
            <person name="Cannon C."/>
            <person name="Castanera R."/>
            <person name="Culley D."/>
            <person name="Daum C."/>
            <person name="Ezra D."/>
            <person name="Gonzalez J."/>
            <person name="Henrissat B."/>
            <person name="Kuo A."/>
            <person name="Liang C."/>
            <person name="Lipzen A."/>
            <person name="Lutzoni F."/>
            <person name="Magnuson J."/>
            <person name="Mondo S."/>
            <person name="Nolan M."/>
            <person name="Ohm R."/>
            <person name="Pangilinan J."/>
            <person name="Park H.-J."/>
            <person name="Ramirez L."/>
            <person name="Alfaro M."/>
            <person name="Sun H."/>
            <person name="Tritt A."/>
            <person name="Yoshinaga Y."/>
            <person name="Zwiers L.-H."/>
            <person name="Turgeon B."/>
            <person name="Goodwin S."/>
            <person name="Spatafora J."/>
            <person name="Crous P."/>
            <person name="Grigoriev I."/>
        </authorList>
    </citation>
    <scope>NUCLEOTIDE SEQUENCE</scope>
    <source>
        <strain evidence="9">HMLAC05119</strain>
    </source>
</reference>
<dbReference type="SUPFAM" id="SSF48317">
    <property type="entry name" value="Acid phosphatase/Vanadium-dependent haloperoxidase"/>
    <property type="match status" value="1"/>
</dbReference>
<evidence type="ECO:0000313" key="9">
    <source>
        <dbReference type="EMBL" id="KAF1914679.1"/>
    </source>
</evidence>
<dbReference type="PANTHER" id="PTHR10165">
    <property type="entry name" value="LIPID PHOSPHATE PHOSPHATASE"/>
    <property type="match status" value="1"/>
</dbReference>
<keyword evidence="3 7" id="KW-0812">Transmembrane</keyword>
<dbReference type="SMART" id="SM00014">
    <property type="entry name" value="acidPPc"/>
    <property type="match status" value="1"/>
</dbReference>
<organism evidence="9 10">
    <name type="scientific">Ampelomyces quisqualis</name>
    <name type="common">Powdery mildew agent</name>
    <dbReference type="NCBI Taxonomy" id="50730"/>
    <lineage>
        <taxon>Eukaryota</taxon>
        <taxon>Fungi</taxon>
        <taxon>Dikarya</taxon>
        <taxon>Ascomycota</taxon>
        <taxon>Pezizomycotina</taxon>
        <taxon>Dothideomycetes</taxon>
        <taxon>Pleosporomycetidae</taxon>
        <taxon>Pleosporales</taxon>
        <taxon>Pleosporineae</taxon>
        <taxon>Phaeosphaeriaceae</taxon>
        <taxon>Ampelomyces</taxon>
    </lineage>
</organism>
<keyword evidence="4 7" id="KW-1133">Transmembrane helix</keyword>
<feature type="transmembrane region" description="Helical" evidence="7">
    <location>
        <begin position="66"/>
        <end position="87"/>
    </location>
</feature>
<accession>A0A6A5QH08</accession>
<feature type="compositionally biased region" description="Pro residues" evidence="6">
    <location>
        <begin position="1"/>
        <end position="25"/>
    </location>
</feature>
<feature type="transmembrane region" description="Helical" evidence="7">
    <location>
        <begin position="280"/>
        <end position="298"/>
    </location>
</feature>
<evidence type="ECO:0000256" key="6">
    <source>
        <dbReference type="SAM" id="MobiDB-lite"/>
    </source>
</evidence>
<feature type="transmembrane region" description="Helical" evidence="7">
    <location>
        <begin position="310"/>
        <end position="329"/>
    </location>
</feature>
<comment type="subcellular location">
    <subcellularLocation>
        <location evidence="1">Membrane</location>
        <topology evidence="1">Multi-pass membrane protein</topology>
    </subcellularLocation>
</comment>
<protein>
    <submittedName>
        <fullName evidence="9">Phosphatidic acid phosphatase type 2/haloperoxidase</fullName>
    </submittedName>
</protein>
<evidence type="ECO:0000256" key="3">
    <source>
        <dbReference type="ARBA" id="ARBA00022692"/>
    </source>
</evidence>
<evidence type="ECO:0000256" key="4">
    <source>
        <dbReference type="ARBA" id="ARBA00022989"/>
    </source>
</evidence>
<dbReference type="EMBL" id="ML979137">
    <property type="protein sequence ID" value="KAF1914679.1"/>
    <property type="molecule type" value="Genomic_DNA"/>
</dbReference>
<dbReference type="Pfam" id="PF01569">
    <property type="entry name" value="PAP2"/>
    <property type="match status" value="1"/>
</dbReference>
<evidence type="ECO:0000259" key="8">
    <source>
        <dbReference type="SMART" id="SM00014"/>
    </source>
</evidence>
<evidence type="ECO:0000256" key="7">
    <source>
        <dbReference type="SAM" id="Phobius"/>
    </source>
</evidence>
<feature type="region of interest" description="Disordered" evidence="6">
    <location>
        <begin position="1"/>
        <end position="49"/>
    </location>
</feature>
<proteinExistence type="inferred from homology"/>
<dbReference type="InterPro" id="IPR036938">
    <property type="entry name" value="PAP2/HPO_sf"/>
</dbReference>
<evidence type="ECO:0000313" key="10">
    <source>
        <dbReference type="Proteomes" id="UP000800096"/>
    </source>
</evidence>
<dbReference type="GO" id="GO:0006644">
    <property type="term" value="P:phospholipid metabolic process"/>
    <property type="evidence" value="ECO:0007669"/>
    <property type="project" value="InterPro"/>
</dbReference>
<gene>
    <name evidence="9" type="ORF">BDU57DRAFT_501263</name>
</gene>